<dbReference type="GO" id="GO:0005975">
    <property type="term" value="P:carbohydrate metabolic process"/>
    <property type="evidence" value="ECO:0007669"/>
    <property type="project" value="InterPro"/>
</dbReference>
<dbReference type="PANTHER" id="PTHR11452">
    <property type="entry name" value="ALPHA-GALACTOSIDASE/ALPHA-N-ACETYLGALACTOSAMINIDASE"/>
    <property type="match status" value="1"/>
</dbReference>
<evidence type="ECO:0000259" key="5">
    <source>
        <dbReference type="Pfam" id="PF17801"/>
    </source>
</evidence>
<keyword evidence="3" id="KW-0378">Hydrolase</keyword>
<proteinExistence type="inferred from homology"/>
<dbReference type="Gene3D" id="2.60.40.1180">
    <property type="entry name" value="Golgi alpha-mannosidase II"/>
    <property type="match status" value="1"/>
</dbReference>
<dbReference type="InterPro" id="IPR013785">
    <property type="entry name" value="Aldolase_TIM"/>
</dbReference>
<accession>A0A4Y8SH05</accession>
<dbReference type="InterPro" id="IPR041233">
    <property type="entry name" value="Melibiase_C"/>
</dbReference>
<sequence length="678" mass="75059">MTVAVNSTASALRPPAKMVRAVNSTVRINYGADGHIIYDTGKGICTVYQGKETVFTGVSSSVKIKGKLISSKDYKISAYAKTSVSNGFGKGFKHTFTLSGNGLPQMQQVFYTYPKKSYFFTETIISGTGISTSHIVPFEGGLRNIPGESRTLFIPFDNDTFISYDAKPFKAPVASVSAEAGVVYDNDSRGGVIAGSLEHMNWKTGVFTNASADGNTIKVLAGYTEESVTRDKLPHGEISGKSVKSPLIFIGYFSDWRIGMDAYARDNRIAEPPFVFNWKKSTPVGWNSWGVIQDKLNYEKAVKVADFFADSLKGFRAGNTAYVDLDSYWDNMIKGGLEGDFSQLKAFADHCKAKGLKPGVYWAPFTDWGFKGGADRKVDGSDYKFGEIWTKIGNEYHELDGARALDPTHPGTQQRIAYVIKKLKDCGFKMIKIDFLGHAAVESNHFYDKKITTGMQAYRRGMEYLVSQLGDQMLIYAAISPSLASGRYVHSRRVACDAFKSIKDTQYTLNSVSYGWWQTYLYNYIDADHVVLENESEGQNRARMLSAIVTGTFITGDDFSKTGQWTARAKEWYQNKELLKVIFNGKAFEPVDGNTGTGASAMFTKKAGNDFYLAVFNYKSDTSSFTIDANRIGLTADKTYVMSELIEDNQITLTGKTTIELPYADAKIYKIKLAPVGH</sequence>
<comment type="similarity">
    <text evidence="1">Belongs to the glycosyl hydrolase 27 family.</text>
</comment>
<dbReference type="Gene3D" id="3.20.20.70">
    <property type="entry name" value="Aldolase class I"/>
    <property type="match status" value="1"/>
</dbReference>
<dbReference type="EMBL" id="SOZE01000009">
    <property type="protein sequence ID" value="TFF37807.1"/>
    <property type="molecule type" value="Genomic_DNA"/>
</dbReference>
<dbReference type="Proteomes" id="UP000297540">
    <property type="component" value="Unassembled WGS sequence"/>
</dbReference>
<keyword evidence="2" id="KW-0732">Signal</keyword>
<dbReference type="Pfam" id="PF17801">
    <property type="entry name" value="Melibiase_C"/>
    <property type="match status" value="1"/>
</dbReference>
<reference evidence="6 7" key="1">
    <citation type="journal article" date="2017" name="Int. J. Syst. Evol. Microbiol.">
        <title>Mucilaginibacterpsychrotolerans sp. nov., isolated from peatlands.</title>
        <authorList>
            <person name="Deng Y."/>
            <person name="Shen L."/>
            <person name="Xu B."/>
            <person name="Liu Y."/>
            <person name="Gu Z."/>
            <person name="Liu H."/>
            <person name="Zhou Y."/>
        </authorList>
    </citation>
    <scope>NUCLEOTIDE SEQUENCE [LARGE SCALE GENOMIC DNA]</scope>
    <source>
        <strain evidence="6 7">NH7-4</strain>
    </source>
</reference>
<evidence type="ECO:0000256" key="1">
    <source>
        <dbReference type="ARBA" id="ARBA00009743"/>
    </source>
</evidence>
<dbReference type="OrthoDB" id="1031955at2"/>
<evidence type="ECO:0000256" key="3">
    <source>
        <dbReference type="ARBA" id="ARBA00022801"/>
    </source>
</evidence>
<evidence type="ECO:0000313" key="7">
    <source>
        <dbReference type="Proteomes" id="UP000297540"/>
    </source>
</evidence>
<dbReference type="PANTHER" id="PTHR11452:SF75">
    <property type="entry name" value="ALPHA-GALACTOSIDASE MEL1"/>
    <property type="match status" value="1"/>
</dbReference>
<keyword evidence="4" id="KW-0326">Glycosidase</keyword>
<dbReference type="SUPFAM" id="SSF51011">
    <property type="entry name" value="Glycosyl hydrolase domain"/>
    <property type="match status" value="1"/>
</dbReference>
<name>A0A4Y8SH05_9SPHI</name>
<evidence type="ECO:0000256" key="2">
    <source>
        <dbReference type="ARBA" id="ARBA00022729"/>
    </source>
</evidence>
<gene>
    <name evidence="6" type="ORF">E2R66_11570</name>
</gene>
<evidence type="ECO:0000256" key="4">
    <source>
        <dbReference type="ARBA" id="ARBA00023295"/>
    </source>
</evidence>
<organism evidence="6 7">
    <name type="scientific">Mucilaginibacter psychrotolerans</name>
    <dbReference type="NCBI Taxonomy" id="1524096"/>
    <lineage>
        <taxon>Bacteria</taxon>
        <taxon>Pseudomonadati</taxon>
        <taxon>Bacteroidota</taxon>
        <taxon>Sphingobacteriia</taxon>
        <taxon>Sphingobacteriales</taxon>
        <taxon>Sphingobacteriaceae</taxon>
        <taxon>Mucilaginibacter</taxon>
    </lineage>
</organism>
<feature type="domain" description="Alpha galactosidase C-terminal" evidence="5">
    <location>
        <begin position="602"/>
        <end position="671"/>
    </location>
</feature>
<dbReference type="InterPro" id="IPR013780">
    <property type="entry name" value="Glyco_hydro_b"/>
</dbReference>
<dbReference type="InterPro" id="IPR002241">
    <property type="entry name" value="Glyco_hydro_27"/>
</dbReference>
<keyword evidence="7" id="KW-1185">Reference proteome</keyword>
<protein>
    <submittedName>
        <fullName evidence="6">Alpha-galactosidase</fullName>
    </submittedName>
</protein>
<comment type="caution">
    <text evidence="6">The sequence shown here is derived from an EMBL/GenBank/DDBJ whole genome shotgun (WGS) entry which is preliminary data.</text>
</comment>
<dbReference type="SUPFAM" id="SSF51445">
    <property type="entry name" value="(Trans)glycosidases"/>
    <property type="match status" value="1"/>
</dbReference>
<evidence type="ECO:0000313" key="6">
    <source>
        <dbReference type="EMBL" id="TFF37807.1"/>
    </source>
</evidence>
<dbReference type="InterPro" id="IPR017853">
    <property type="entry name" value="GH"/>
</dbReference>
<dbReference type="AlphaFoldDB" id="A0A4Y8SH05"/>
<dbReference type="GO" id="GO:0004553">
    <property type="term" value="F:hydrolase activity, hydrolyzing O-glycosyl compounds"/>
    <property type="evidence" value="ECO:0007669"/>
    <property type="project" value="InterPro"/>
</dbReference>